<sequence>MGGKIYYNRDGVGDWVHNAHAPLLGMLYKLRLVTSRSVVFCIQARTPELGLLKFKLNYISAAFSYASTGVQGSAILCESLRQSSACSYNMGAQRSFSICNFRSCVSWSSYIRSCNGDSEYHRLQASCPGRLMMLSCAEVEKDPVPLELRSRHLQASCFQHHPPRKE</sequence>
<name>A0A9P7DG48_9AGAM</name>
<dbReference type="Proteomes" id="UP000719766">
    <property type="component" value="Unassembled WGS sequence"/>
</dbReference>
<protein>
    <submittedName>
        <fullName evidence="1">Uncharacterized protein</fullName>
    </submittedName>
</protein>
<proteinExistence type="predicted"/>
<evidence type="ECO:0000313" key="1">
    <source>
        <dbReference type="EMBL" id="KAG1791521.1"/>
    </source>
</evidence>
<reference evidence="1" key="1">
    <citation type="journal article" date="2020" name="New Phytol.">
        <title>Comparative genomics reveals dynamic genome evolution in host specialist ectomycorrhizal fungi.</title>
        <authorList>
            <person name="Lofgren L.A."/>
            <person name="Nguyen N.H."/>
            <person name="Vilgalys R."/>
            <person name="Ruytinx J."/>
            <person name="Liao H.L."/>
            <person name="Branco S."/>
            <person name="Kuo A."/>
            <person name="LaButti K."/>
            <person name="Lipzen A."/>
            <person name="Andreopoulos W."/>
            <person name="Pangilinan J."/>
            <person name="Riley R."/>
            <person name="Hundley H."/>
            <person name="Na H."/>
            <person name="Barry K."/>
            <person name="Grigoriev I.V."/>
            <person name="Stajich J.E."/>
            <person name="Kennedy P.G."/>
        </authorList>
    </citation>
    <scope>NUCLEOTIDE SEQUENCE</scope>
    <source>
        <strain evidence="1">S12</strain>
    </source>
</reference>
<comment type="caution">
    <text evidence="1">The sequence shown here is derived from an EMBL/GenBank/DDBJ whole genome shotgun (WGS) entry which is preliminary data.</text>
</comment>
<keyword evidence="2" id="KW-1185">Reference proteome</keyword>
<gene>
    <name evidence="1" type="ORF">HD556DRAFT_1384876</name>
</gene>
<dbReference type="RefSeq" id="XP_041158327.1">
    <property type="nucleotide sequence ID" value="XM_041303352.1"/>
</dbReference>
<evidence type="ECO:0000313" key="2">
    <source>
        <dbReference type="Proteomes" id="UP000719766"/>
    </source>
</evidence>
<accession>A0A9P7DG48</accession>
<dbReference type="EMBL" id="JABBWE010000042">
    <property type="protein sequence ID" value="KAG1791521.1"/>
    <property type="molecule type" value="Genomic_DNA"/>
</dbReference>
<dbReference type="AlphaFoldDB" id="A0A9P7DG48"/>
<organism evidence="1 2">
    <name type="scientific">Suillus plorans</name>
    <dbReference type="NCBI Taxonomy" id="116603"/>
    <lineage>
        <taxon>Eukaryota</taxon>
        <taxon>Fungi</taxon>
        <taxon>Dikarya</taxon>
        <taxon>Basidiomycota</taxon>
        <taxon>Agaricomycotina</taxon>
        <taxon>Agaricomycetes</taxon>
        <taxon>Agaricomycetidae</taxon>
        <taxon>Boletales</taxon>
        <taxon>Suillineae</taxon>
        <taxon>Suillaceae</taxon>
        <taxon>Suillus</taxon>
    </lineage>
</organism>
<dbReference type="GeneID" id="64597116"/>